<gene>
    <name evidence="3" type="ORF">KC19_3G082200</name>
</gene>
<protein>
    <recommendedName>
        <fullName evidence="2">Fungal lipase-type domain-containing protein</fullName>
    </recommendedName>
</protein>
<evidence type="ECO:0000313" key="3">
    <source>
        <dbReference type="EMBL" id="KAG0582743.1"/>
    </source>
</evidence>
<dbReference type="AlphaFoldDB" id="A0A8T0IJX3"/>
<keyword evidence="4" id="KW-1185">Reference proteome</keyword>
<evidence type="ECO:0000313" key="4">
    <source>
        <dbReference type="Proteomes" id="UP000822688"/>
    </source>
</evidence>
<reference evidence="3" key="1">
    <citation type="submission" date="2020-06" db="EMBL/GenBank/DDBJ databases">
        <title>WGS assembly of Ceratodon purpureus strain R40.</title>
        <authorList>
            <person name="Carey S.B."/>
            <person name="Jenkins J."/>
            <person name="Shu S."/>
            <person name="Lovell J.T."/>
            <person name="Sreedasyam A."/>
            <person name="Maumus F."/>
            <person name="Tiley G.P."/>
            <person name="Fernandez-Pozo N."/>
            <person name="Barry K."/>
            <person name="Chen C."/>
            <person name="Wang M."/>
            <person name="Lipzen A."/>
            <person name="Daum C."/>
            <person name="Saski C.A."/>
            <person name="Payton A.C."/>
            <person name="Mcbreen J.C."/>
            <person name="Conrad R.E."/>
            <person name="Kollar L.M."/>
            <person name="Olsson S."/>
            <person name="Huttunen S."/>
            <person name="Landis J.B."/>
            <person name="Wickett N.J."/>
            <person name="Johnson M.G."/>
            <person name="Rensing S.A."/>
            <person name="Grimwood J."/>
            <person name="Schmutz J."/>
            <person name="Mcdaniel S.F."/>
        </authorList>
    </citation>
    <scope>NUCLEOTIDE SEQUENCE</scope>
    <source>
        <strain evidence="3">R40</strain>
    </source>
</reference>
<dbReference type="PANTHER" id="PTHR47418">
    <property type="entry name" value="ALPHA/BETA-HYDROLASES SUPERFAMILY PROTEIN"/>
    <property type="match status" value="1"/>
</dbReference>
<dbReference type="InterPro" id="IPR002921">
    <property type="entry name" value="Fungal_lipase-type"/>
</dbReference>
<dbReference type="EMBL" id="CM026423">
    <property type="protein sequence ID" value="KAG0582743.1"/>
    <property type="molecule type" value="Genomic_DNA"/>
</dbReference>
<evidence type="ECO:0000259" key="2">
    <source>
        <dbReference type="Pfam" id="PF01764"/>
    </source>
</evidence>
<proteinExistence type="predicted"/>
<dbReference type="InterPro" id="IPR029058">
    <property type="entry name" value="AB_hydrolase_fold"/>
</dbReference>
<dbReference type="CDD" id="cd00519">
    <property type="entry name" value="Lipase_3"/>
    <property type="match status" value="1"/>
</dbReference>
<feature type="region of interest" description="Disordered" evidence="1">
    <location>
        <begin position="396"/>
        <end position="430"/>
    </location>
</feature>
<feature type="domain" description="Fungal lipase-type" evidence="2">
    <location>
        <begin position="138"/>
        <end position="274"/>
    </location>
</feature>
<accession>A0A8T0IJX3</accession>
<dbReference type="GO" id="GO:0006629">
    <property type="term" value="P:lipid metabolic process"/>
    <property type="evidence" value="ECO:0007669"/>
    <property type="project" value="InterPro"/>
</dbReference>
<comment type="caution">
    <text evidence="3">The sequence shown here is derived from an EMBL/GenBank/DDBJ whole genome shotgun (WGS) entry which is preliminary data.</text>
</comment>
<organism evidence="3 4">
    <name type="scientific">Ceratodon purpureus</name>
    <name type="common">Fire moss</name>
    <name type="synonym">Dicranum purpureum</name>
    <dbReference type="NCBI Taxonomy" id="3225"/>
    <lineage>
        <taxon>Eukaryota</taxon>
        <taxon>Viridiplantae</taxon>
        <taxon>Streptophyta</taxon>
        <taxon>Embryophyta</taxon>
        <taxon>Bryophyta</taxon>
        <taxon>Bryophytina</taxon>
        <taxon>Bryopsida</taxon>
        <taxon>Dicranidae</taxon>
        <taxon>Pseudoditrichales</taxon>
        <taxon>Ditrichaceae</taxon>
        <taxon>Ceratodon</taxon>
    </lineage>
</organism>
<dbReference type="Gene3D" id="3.40.50.1820">
    <property type="entry name" value="alpha/beta hydrolase"/>
    <property type="match status" value="1"/>
</dbReference>
<dbReference type="Pfam" id="PF01764">
    <property type="entry name" value="Lipase_3"/>
    <property type="match status" value="1"/>
</dbReference>
<feature type="compositionally biased region" description="Polar residues" evidence="1">
    <location>
        <begin position="396"/>
        <end position="411"/>
    </location>
</feature>
<dbReference type="Proteomes" id="UP000822688">
    <property type="component" value="Chromosome 3"/>
</dbReference>
<evidence type="ECO:0000256" key="1">
    <source>
        <dbReference type="SAM" id="MobiDB-lite"/>
    </source>
</evidence>
<sequence>MSTEEQEVCDHCAGEHLGSCRVDNTLAALSKNLRNSFQGTSRWSISDTTAGLFKVYNLHALNGATDTITNATTVKNRDELEEMLEWMRWSKAAYNDENKGPATILELSDKDLVKMVTNSGVHKPAFFIGIHHTRKCVVMAIRGTHQKQDVFTDLNPNTEQFLQGFAHSGMLEAARWLFENEGKTLQSLLEKYPGYRLVLTGHSLGAATAGLLAMIIRSTEGWYMPKVQSSVPSSKILCWGYGCAPCVDRELAESSSFICNVVLQDDIVARVSPAAVEALRNEILGTSWSQVVTDQTTKRLLETMVQVHGSFGTILSTGSSFLATGAQAAGAALFQKIGNFRTAYASTSSSNASIVDRLSASASVSEKVGITTKNDSTGVPDTEIAAESALNVVTTTPQQDIDQSETAHAPQSQTNTTTTDGEESESTIADKTVMAVATGSSANMEELERRRLYVPGVLYHIKRLRRYGERRMSLPTSPKALQAASGEDSSSAPMYVVVRGMDPKERFGRIIVSRTIISDHSCPSYLQGISGALSSCSSA</sequence>
<dbReference type="SUPFAM" id="SSF53474">
    <property type="entry name" value="alpha/beta-Hydrolases"/>
    <property type="match status" value="1"/>
</dbReference>
<name>A0A8T0IJX3_CERPU</name>